<dbReference type="PANTHER" id="PTHR43245:SF13">
    <property type="entry name" value="UDP-D-APIOSE_UDP-D-XYLOSE SYNTHASE 2"/>
    <property type="match status" value="1"/>
</dbReference>
<dbReference type="EMBL" id="JASZZN010000009">
    <property type="protein sequence ID" value="MDM4016656.1"/>
    <property type="molecule type" value="Genomic_DNA"/>
</dbReference>
<organism evidence="2 3">
    <name type="scientific">Roseiconus lacunae</name>
    <dbReference type="NCBI Taxonomy" id="2605694"/>
    <lineage>
        <taxon>Bacteria</taxon>
        <taxon>Pseudomonadati</taxon>
        <taxon>Planctomycetota</taxon>
        <taxon>Planctomycetia</taxon>
        <taxon>Pirellulales</taxon>
        <taxon>Pirellulaceae</taxon>
        <taxon>Roseiconus</taxon>
    </lineage>
</organism>
<evidence type="ECO:0000259" key="1">
    <source>
        <dbReference type="Pfam" id="PF01370"/>
    </source>
</evidence>
<name>A0ABT7PJH4_9BACT</name>
<dbReference type="Proteomes" id="UP001239462">
    <property type="component" value="Unassembled WGS sequence"/>
</dbReference>
<evidence type="ECO:0000313" key="3">
    <source>
        <dbReference type="Proteomes" id="UP001239462"/>
    </source>
</evidence>
<sequence length="331" mass="35816">MSSTFQLPESAASLNGSRCLVTGGAGFIGSHVVDAILDQGASVRILDNFSTGFKTNLQHRAADAPVEVIDGDAACADTVDQAARGCDTIFHLAAMASVPRSMREPQLCHAWCATSTVNLLAAAEKHNVRRMVLASTSAIYGNSTWVSKRESDPPAPLSPYAAAKLSAESYLQSFARTTDVETVILRYFNVYGPRQDPKSEYSAVIPRFVSMILTGERPIIYGDGEQSRDFVYVGDVARANLLAATVPNLSGRTFNIACGRRTTLLELLVTLREILGQEIEPIHEPPRIGDVKDSLADITEARTKLLFEPAVTIGDGLRDSVEYYRSLCSPT</sequence>
<evidence type="ECO:0000313" key="2">
    <source>
        <dbReference type="EMBL" id="MDM4016656.1"/>
    </source>
</evidence>
<proteinExistence type="predicted"/>
<dbReference type="InterPro" id="IPR050177">
    <property type="entry name" value="Lipid_A_modif_metabolic_enz"/>
</dbReference>
<dbReference type="InterPro" id="IPR001509">
    <property type="entry name" value="Epimerase_deHydtase"/>
</dbReference>
<dbReference type="Gene3D" id="3.90.25.10">
    <property type="entry name" value="UDP-galactose 4-epimerase, domain 1"/>
    <property type="match status" value="1"/>
</dbReference>
<reference evidence="2 3" key="1">
    <citation type="submission" date="2023-06" db="EMBL/GenBank/DDBJ databases">
        <title>Roseiconus lacunae JC819 isolated from Gulf of Mannar region, Tamil Nadu.</title>
        <authorList>
            <person name="Pk S."/>
            <person name="Ch S."/>
            <person name="Ch V.R."/>
        </authorList>
    </citation>
    <scope>NUCLEOTIDE SEQUENCE [LARGE SCALE GENOMIC DNA]</scope>
    <source>
        <strain evidence="2 3">JC819</strain>
    </source>
</reference>
<gene>
    <name evidence="2" type="ORF">QTN89_14515</name>
</gene>
<dbReference type="PANTHER" id="PTHR43245">
    <property type="entry name" value="BIFUNCTIONAL POLYMYXIN RESISTANCE PROTEIN ARNA"/>
    <property type="match status" value="1"/>
</dbReference>
<protein>
    <submittedName>
        <fullName evidence="2">NAD-dependent epimerase/dehydratase family protein</fullName>
    </submittedName>
</protein>
<dbReference type="Pfam" id="PF01370">
    <property type="entry name" value="Epimerase"/>
    <property type="match status" value="1"/>
</dbReference>
<keyword evidence="3" id="KW-1185">Reference proteome</keyword>
<dbReference type="RefSeq" id="WP_149497339.1">
    <property type="nucleotide sequence ID" value="NZ_CP141221.1"/>
</dbReference>
<dbReference type="Gene3D" id="3.40.50.720">
    <property type="entry name" value="NAD(P)-binding Rossmann-like Domain"/>
    <property type="match status" value="1"/>
</dbReference>
<feature type="domain" description="NAD-dependent epimerase/dehydratase" evidence="1">
    <location>
        <begin position="20"/>
        <end position="257"/>
    </location>
</feature>
<dbReference type="SUPFAM" id="SSF51735">
    <property type="entry name" value="NAD(P)-binding Rossmann-fold domains"/>
    <property type="match status" value="1"/>
</dbReference>
<dbReference type="InterPro" id="IPR036291">
    <property type="entry name" value="NAD(P)-bd_dom_sf"/>
</dbReference>
<comment type="caution">
    <text evidence="2">The sequence shown here is derived from an EMBL/GenBank/DDBJ whole genome shotgun (WGS) entry which is preliminary data.</text>
</comment>
<accession>A0ABT7PJH4</accession>